<keyword evidence="4" id="KW-1185">Reference proteome</keyword>
<feature type="coiled-coil region" evidence="1">
    <location>
        <begin position="168"/>
        <end position="195"/>
    </location>
</feature>
<evidence type="ECO:0008006" key="5">
    <source>
        <dbReference type="Google" id="ProtNLM"/>
    </source>
</evidence>
<organism evidence="3 4">
    <name type="scientific">Solanum commersonii</name>
    <name type="common">Commerson's wild potato</name>
    <name type="synonym">Commerson's nightshade</name>
    <dbReference type="NCBI Taxonomy" id="4109"/>
    <lineage>
        <taxon>Eukaryota</taxon>
        <taxon>Viridiplantae</taxon>
        <taxon>Streptophyta</taxon>
        <taxon>Embryophyta</taxon>
        <taxon>Tracheophyta</taxon>
        <taxon>Spermatophyta</taxon>
        <taxon>Magnoliopsida</taxon>
        <taxon>eudicotyledons</taxon>
        <taxon>Gunneridae</taxon>
        <taxon>Pentapetalae</taxon>
        <taxon>asterids</taxon>
        <taxon>lamiids</taxon>
        <taxon>Solanales</taxon>
        <taxon>Solanaceae</taxon>
        <taxon>Solanoideae</taxon>
        <taxon>Solaneae</taxon>
        <taxon>Solanum</taxon>
    </lineage>
</organism>
<feature type="region of interest" description="Disordered" evidence="2">
    <location>
        <begin position="108"/>
        <end position="132"/>
    </location>
</feature>
<evidence type="ECO:0000313" key="3">
    <source>
        <dbReference type="EMBL" id="KAG5631675.1"/>
    </source>
</evidence>
<comment type="caution">
    <text evidence="3">The sequence shown here is derived from an EMBL/GenBank/DDBJ whole genome shotgun (WGS) entry which is preliminary data.</text>
</comment>
<evidence type="ECO:0000313" key="4">
    <source>
        <dbReference type="Proteomes" id="UP000824120"/>
    </source>
</evidence>
<evidence type="ECO:0000256" key="2">
    <source>
        <dbReference type="SAM" id="MobiDB-lite"/>
    </source>
</evidence>
<accession>A0A9J6B4X9</accession>
<dbReference type="PANTHER" id="PTHR33180:SF31">
    <property type="entry name" value="POLYPROTEIN PROTEIN"/>
    <property type="match status" value="1"/>
</dbReference>
<protein>
    <recommendedName>
        <fullName evidence="5">Polyprotein protein</fullName>
    </recommendedName>
</protein>
<sequence>MLWWLAPLISDTTPRWIDVGTPIEKRDLKIIDRFWVYHIQEVYRPSTSDFTRDGHESQAESDFTVIPDIDHRTMPTSRSAWDDMRVIEIIPSSSSTDIWHIEASSPTLSSGPSVTSAPSTSSQVPGPSTSSQPIKITQAMILKMGCLAESTNSAILAALTPSDLVDELVAESRLVSTLKGEVEDLRKEVDNLKYIDFTSLIQAVDDVDAPETSRIHSDTIGDAYRDDLTVKELYVETDEEQIGVQEENIFRDFPYLAGTVV</sequence>
<name>A0A9J6B4X9_SOLCO</name>
<dbReference type="AlphaFoldDB" id="A0A9J6B4X9"/>
<dbReference type="PANTHER" id="PTHR33180">
    <property type="entry name" value="PHOTOSYSTEM II CP43 REACTION CENTER PROTEIN"/>
    <property type="match status" value="1"/>
</dbReference>
<dbReference type="Proteomes" id="UP000824120">
    <property type="component" value="Chromosome 1"/>
</dbReference>
<keyword evidence="1" id="KW-0175">Coiled coil</keyword>
<dbReference type="EMBL" id="JACXVP010000001">
    <property type="protein sequence ID" value="KAG5631675.1"/>
    <property type="molecule type" value="Genomic_DNA"/>
</dbReference>
<evidence type="ECO:0000256" key="1">
    <source>
        <dbReference type="SAM" id="Coils"/>
    </source>
</evidence>
<proteinExistence type="predicted"/>
<reference evidence="3 4" key="1">
    <citation type="submission" date="2020-09" db="EMBL/GenBank/DDBJ databases">
        <title>De no assembly of potato wild relative species, Solanum commersonii.</title>
        <authorList>
            <person name="Cho K."/>
        </authorList>
    </citation>
    <scope>NUCLEOTIDE SEQUENCE [LARGE SCALE GENOMIC DNA]</scope>
    <source>
        <strain evidence="3">LZ3.2</strain>
        <tissue evidence="3">Leaf</tissue>
    </source>
</reference>
<gene>
    <name evidence="3" type="ORF">H5410_003392</name>
</gene>